<dbReference type="PANTHER" id="PTHR47000">
    <property type="entry name" value="ADENINE NUCLEOTIDE ALPHA HYDROLASES-LIKE SUPERFAMILY PROTEIN"/>
    <property type="match status" value="1"/>
</dbReference>
<evidence type="ECO:0000313" key="1">
    <source>
        <dbReference type="EMBL" id="KAH0907978.1"/>
    </source>
</evidence>
<proteinExistence type="predicted"/>
<evidence type="ECO:0000313" key="2">
    <source>
        <dbReference type="Proteomes" id="UP000824890"/>
    </source>
</evidence>
<protein>
    <submittedName>
        <fullName evidence="1">Uncharacterized protein</fullName>
    </submittedName>
</protein>
<accession>A0ABQ8BT82</accession>
<name>A0ABQ8BT82_BRANA</name>
<organism evidence="1 2">
    <name type="scientific">Brassica napus</name>
    <name type="common">Rape</name>
    <dbReference type="NCBI Taxonomy" id="3708"/>
    <lineage>
        <taxon>Eukaryota</taxon>
        <taxon>Viridiplantae</taxon>
        <taxon>Streptophyta</taxon>
        <taxon>Embryophyta</taxon>
        <taxon>Tracheophyta</taxon>
        <taxon>Spermatophyta</taxon>
        <taxon>Magnoliopsida</taxon>
        <taxon>eudicotyledons</taxon>
        <taxon>Gunneridae</taxon>
        <taxon>Pentapetalae</taxon>
        <taxon>rosids</taxon>
        <taxon>malvids</taxon>
        <taxon>Brassicales</taxon>
        <taxon>Brassicaceae</taxon>
        <taxon>Brassiceae</taxon>
        <taxon>Brassica</taxon>
    </lineage>
</organism>
<reference evidence="1 2" key="1">
    <citation type="submission" date="2021-05" db="EMBL/GenBank/DDBJ databases">
        <title>Genome Assembly of Synthetic Allotetraploid Brassica napus Reveals Homoeologous Exchanges between Subgenomes.</title>
        <authorList>
            <person name="Davis J.T."/>
        </authorList>
    </citation>
    <scope>NUCLEOTIDE SEQUENCE [LARGE SCALE GENOMIC DNA]</scope>
    <source>
        <strain evidence="2">cv. Da-Ae</strain>
        <tissue evidence="1">Seedling</tissue>
    </source>
</reference>
<feature type="non-terminal residue" evidence="1">
    <location>
        <position position="119"/>
    </location>
</feature>
<dbReference type="EMBL" id="JAGKQM010000010">
    <property type="protein sequence ID" value="KAH0907978.1"/>
    <property type="molecule type" value="Genomic_DNA"/>
</dbReference>
<gene>
    <name evidence="1" type="ORF">HID58_039805</name>
</gene>
<comment type="caution">
    <text evidence="1">The sequence shown here is derived from an EMBL/GenBank/DDBJ whole genome shotgun (WGS) entry which is preliminary data.</text>
</comment>
<dbReference type="PANTHER" id="PTHR47000:SF7">
    <property type="entry name" value="ADENINE NUCLEOTIDE ALPHA HYDROLASES-LIKE SUPERFAMILY PROTEIN"/>
    <property type="match status" value="1"/>
</dbReference>
<keyword evidence="2" id="KW-1185">Reference proteome</keyword>
<dbReference type="Proteomes" id="UP000824890">
    <property type="component" value="Unassembled WGS sequence"/>
</dbReference>
<sequence>MVVVDKVFASTCALEWLKYTLLCQDYFFLLYFPEPYRKDKNNWKREVKTDELVHTLKKLCQSKPPGIDVEKRRLEGKEKIVVGEEKIVEKRSPVWRVLKRWGLKKRRSRAGVLKCCLDN</sequence>